<dbReference type="RefSeq" id="WP_081799854.1">
    <property type="nucleotide sequence ID" value="NZ_JMFG01000006.1"/>
</dbReference>
<dbReference type="PANTHER" id="PTHR33154:SF18">
    <property type="entry name" value="ARSENICAL RESISTANCE OPERON REPRESSOR"/>
    <property type="match status" value="1"/>
</dbReference>
<dbReference type="InterPro" id="IPR036388">
    <property type="entry name" value="WH-like_DNA-bd_sf"/>
</dbReference>
<keyword evidence="1" id="KW-0805">Transcription regulation</keyword>
<dbReference type="PROSITE" id="PS50987">
    <property type="entry name" value="HTH_ARSR_2"/>
    <property type="match status" value="1"/>
</dbReference>
<evidence type="ECO:0000259" key="4">
    <source>
        <dbReference type="PROSITE" id="PS50987"/>
    </source>
</evidence>
<keyword evidence="2" id="KW-0238">DNA-binding</keyword>
<dbReference type="Gene3D" id="1.10.10.10">
    <property type="entry name" value="Winged helix-like DNA-binding domain superfamily/Winged helix DNA-binding domain"/>
    <property type="match status" value="1"/>
</dbReference>
<dbReference type="OrthoDB" id="9798835at2"/>
<evidence type="ECO:0000256" key="1">
    <source>
        <dbReference type="ARBA" id="ARBA00023015"/>
    </source>
</evidence>
<dbReference type="SUPFAM" id="SSF46785">
    <property type="entry name" value="Winged helix' DNA-binding domain"/>
    <property type="match status" value="1"/>
</dbReference>
<evidence type="ECO:0000313" key="6">
    <source>
        <dbReference type="Proteomes" id="UP000027284"/>
    </source>
</evidence>
<evidence type="ECO:0000313" key="5">
    <source>
        <dbReference type="EMBL" id="KDA54556.1"/>
    </source>
</evidence>
<dbReference type="EMBL" id="JMFG01000006">
    <property type="protein sequence ID" value="KDA54556.1"/>
    <property type="molecule type" value="Genomic_DNA"/>
</dbReference>
<feature type="domain" description="HTH arsR-type" evidence="4">
    <location>
        <begin position="1"/>
        <end position="98"/>
    </location>
</feature>
<dbReference type="CDD" id="cd00090">
    <property type="entry name" value="HTH_ARSR"/>
    <property type="match status" value="1"/>
</dbReference>
<dbReference type="NCBIfam" id="NF033788">
    <property type="entry name" value="HTH_metalloreg"/>
    <property type="match status" value="1"/>
</dbReference>
<gene>
    <name evidence="5" type="ORF">EG19_10340</name>
</gene>
<reference evidence="5 6" key="1">
    <citation type="submission" date="2014-04" db="EMBL/GenBank/DDBJ databases">
        <title>The Genome Sequence of Thermoanaerobaculum aquaticum MP-01, The First Cultivated Group 23 Acidobacterium.</title>
        <authorList>
            <person name="Stamps B.W."/>
            <person name="Losey N.A."/>
            <person name="Lawson P.A."/>
            <person name="Stevenson B.S."/>
        </authorList>
    </citation>
    <scope>NUCLEOTIDE SEQUENCE [LARGE SCALE GENOMIC DNA]</scope>
    <source>
        <strain evidence="5 6">MP-01</strain>
    </source>
</reference>
<dbReference type="Pfam" id="PF01022">
    <property type="entry name" value="HTH_5"/>
    <property type="match status" value="1"/>
</dbReference>
<dbReference type="AlphaFoldDB" id="A0A062Y2B5"/>
<keyword evidence="6" id="KW-1185">Reference proteome</keyword>
<sequence length="133" mass="14577">MARTALSLVVDRFKALAHPARLRMMAMLGLGDLCVCQLTAVLRLAPSTVSAHLAALRRGGLVGERKVGRWVYYHLEPEGERLLAQLREELTGDPQIAQDAALVGKLRCIDPQVLCDADLDLSRLGLLAPQLKR</sequence>
<proteinExistence type="predicted"/>
<evidence type="ECO:0000256" key="2">
    <source>
        <dbReference type="ARBA" id="ARBA00023125"/>
    </source>
</evidence>
<keyword evidence="3" id="KW-0804">Transcription</keyword>
<protein>
    <recommendedName>
        <fullName evidence="4">HTH arsR-type domain-containing protein</fullName>
    </recommendedName>
</protein>
<dbReference type="PANTHER" id="PTHR33154">
    <property type="entry name" value="TRANSCRIPTIONAL REGULATOR, ARSR FAMILY"/>
    <property type="match status" value="1"/>
</dbReference>
<comment type="caution">
    <text evidence="5">The sequence shown here is derived from an EMBL/GenBank/DDBJ whole genome shotgun (WGS) entry which is preliminary data.</text>
</comment>
<dbReference type="Proteomes" id="UP000027284">
    <property type="component" value="Unassembled WGS sequence"/>
</dbReference>
<dbReference type="InterPro" id="IPR001845">
    <property type="entry name" value="HTH_ArsR_DNA-bd_dom"/>
</dbReference>
<name>A0A062Y2B5_9BACT</name>
<dbReference type="InterPro" id="IPR011991">
    <property type="entry name" value="ArsR-like_HTH"/>
</dbReference>
<dbReference type="SMART" id="SM00418">
    <property type="entry name" value="HTH_ARSR"/>
    <property type="match status" value="1"/>
</dbReference>
<dbReference type="GO" id="GO:0003677">
    <property type="term" value="F:DNA binding"/>
    <property type="evidence" value="ECO:0007669"/>
    <property type="project" value="UniProtKB-KW"/>
</dbReference>
<dbReference type="PRINTS" id="PR00778">
    <property type="entry name" value="HTHARSR"/>
</dbReference>
<organism evidence="5 6">
    <name type="scientific">Thermoanaerobaculum aquaticum</name>
    <dbReference type="NCBI Taxonomy" id="1312852"/>
    <lineage>
        <taxon>Bacteria</taxon>
        <taxon>Pseudomonadati</taxon>
        <taxon>Acidobacteriota</taxon>
        <taxon>Thermoanaerobaculia</taxon>
        <taxon>Thermoanaerobaculales</taxon>
        <taxon>Thermoanaerobaculaceae</taxon>
        <taxon>Thermoanaerobaculum</taxon>
    </lineage>
</organism>
<dbReference type="GO" id="GO:0003700">
    <property type="term" value="F:DNA-binding transcription factor activity"/>
    <property type="evidence" value="ECO:0007669"/>
    <property type="project" value="InterPro"/>
</dbReference>
<accession>A0A062Y2B5</accession>
<evidence type="ECO:0000256" key="3">
    <source>
        <dbReference type="ARBA" id="ARBA00023163"/>
    </source>
</evidence>
<dbReference type="InterPro" id="IPR051081">
    <property type="entry name" value="HTH_MetalResp_TranReg"/>
</dbReference>
<dbReference type="InterPro" id="IPR036390">
    <property type="entry name" value="WH_DNA-bd_sf"/>
</dbReference>
<dbReference type="STRING" id="1312852.EG19_10340"/>